<dbReference type="Proteomes" id="UP000076532">
    <property type="component" value="Unassembled WGS sequence"/>
</dbReference>
<keyword evidence="2" id="KW-1185">Reference proteome</keyword>
<reference evidence="1 2" key="1">
    <citation type="journal article" date="2016" name="Mol. Biol. Evol.">
        <title>Comparative Genomics of Early-Diverging Mushroom-Forming Fungi Provides Insights into the Origins of Lignocellulose Decay Capabilities.</title>
        <authorList>
            <person name="Nagy L.G."/>
            <person name="Riley R."/>
            <person name="Tritt A."/>
            <person name="Adam C."/>
            <person name="Daum C."/>
            <person name="Floudas D."/>
            <person name="Sun H."/>
            <person name="Yadav J.S."/>
            <person name="Pangilinan J."/>
            <person name="Larsson K.H."/>
            <person name="Matsuura K."/>
            <person name="Barry K."/>
            <person name="Labutti K."/>
            <person name="Kuo R."/>
            <person name="Ohm R.A."/>
            <person name="Bhattacharya S.S."/>
            <person name="Shirouzu T."/>
            <person name="Yoshinaga Y."/>
            <person name="Martin F.M."/>
            <person name="Grigoriev I.V."/>
            <person name="Hibbett D.S."/>
        </authorList>
    </citation>
    <scope>NUCLEOTIDE SEQUENCE [LARGE SCALE GENOMIC DNA]</scope>
    <source>
        <strain evidence="1 2">CBS 109695</strain>
    </source>
</reference>
<dbReference type="EMBL" id="KV417485">
    <property type="protein sequence ID" value="KZP32542.1"/>
    <property type="molecule type" value="Genomic_DNA"/>
</dbReference>
<gene>
    <name evidence="1" type="ORF">FIBSPDRAFT_848361</name>
</gene>
<name>A0A166VBD8_9AGAM</name>
<protein>
    <submittedName>
        <fullName evidence="1">Uncharacterized protein</fullName>
    </submittedName>
</protein>
<dbReference type="AlphaFoldDB" id="A0A166VBD8"/>
<sequence length="164" mass="19021">MHRERCKAAQRIFSELSNDSLSPKDYSAVPNMLQRELQMRLNQITSIRRKYAFKEPLNVEINYTVFPFQITAGSAHFVPERYHQLAAQDREMIDKLGGTASRIPGSIIARYFYPAGDLQSRLGEIMILDPPKLMLYNMEGRLSEKYYSVRARKDNGSYEMVHQP</sequence>
<proteinExistence type="predicted"/>
<accession>A0A166VBD8</accession>
<organism evidence="1 2">
    <name type="scientific">Athelia psychrophila</name>
    <dbReference type="NCBI Taxonomy" id="1759441"/>
    <lineage>
        <taxon>Eukaryota</taxon>
        <taxon>Fungi</taxon>
        <taxon>Dikarya</taxon>
        <taxon>Basidiomycota</taxon>
        <taxon>Agaricomycotina</taxon>
        <taxon>Agaricomycetes</taxon>
        <taxon>Agaricomycetidae</taxon>
        <taxon>Atheliales</taxon>
        <taxon>Atheliaceae</taxon>
        <taxon>Athelia</taxon>
    </lineage>
</organism>
<evidence type="ECO:0000313" key="2">
    <source>
        <dbReference type="Proteomes" id="UP000076532"/>
    </source>
</evidence>
<evidence type="ECO:0000313" key="1">
    <source>
        <dbReference type="EMBL" id="KZP32542.1"/>
    </source>
</evidence>